<keyword evidence="7" id="KW-1185">Reference proteome</keyword>
<protein>
    <submittedName>
        <fullName evidence="6">AcrR family transcriptional regulator</fullName>
    </submittedName>
</protein>
<evidence type="ECO:0000313" key="7">
    <source>
        <dbReference type="Proteomes" id="UP000572680"/>
    </source>
</evidence>
<dbReference type="EMBL" id="JACJIA010000013">
    <property type="protein sequence ID" value="MBA8955774.1"/>
    <property type="molecule type" value="Genomic_DNA"/>
</dbReference>
<dbReference type="GO" id="GO:0003700">
    <property type="term" value="F:DNA-binding transcription factor activity"/>
    <property type="evidence" value="ECO:0007669"/>
    <property type="project" value="TreeGrafter"/>
</dbReference>
<dbReference type="Gene3D" id="1.10.357.10">
    <property type="entry name" value="Tetracycline Repressor, domain 2"/>
    <property type="match status" value="1"/>
</dbReference>
<dbReference type="PRINTS" id="PR00455">
    <property type="entry name" value="HTHTETR"/>
</dbReference>
<evidence type="ECO:0000256" key="3">
    <source>
        <dbReference type="ARBA" id="ARBA00023163"/>
    </source>
</evidence>
<dbReference type="AlphaFoldDB" id="A0A7W3LWU9"/>
<dbReference type="InterPro" id="IPR001647">
    <property type="entry name" value="HTH_TetR"/>
</dbReference>
<feature type="DNA-binding region" description="H-T-H motif" evidence="4">
    <location>
        <begin position="28"/>
        <end position="47"/>
    </location>
</feature>
<dbReference type="PROSITE" id="PS50977">
    <property type="entry name" value="HTH_TETR_2"/>
    <property type="match status" value="1"/>
</dbReference>
<dbReference type="RefSeq" id="WP_182847747.1">
    <property type="nucleotide sequence ID" value="NZ_BAAALP010000025.1"/>
</dbReference>
<name>A0A7W3LWU9_ACTNM</name>
<sequence length="172" mass="18448">MRADARRNRRRITDAALALLGERGPDVPMEDIARAAGVGVGTLYRHFPDRRALLEEVAAGTLRDILAFGRRQDAPDRDGWDALLRVVRHCAGLPLALVKTLAAEAAPPERLALQQEVTALLAGLAGRAQKEGALRADLTPDQVVEVVSALVCRPGARADDALAVVVLDGLRR</sequence>
<organism evidence="6 7">
    <name type="scientific">Actinomadura namibiensis</name>
    <dbReference type="NCBI Taxonomy" id="182080"/>
    <lineage>
        <taxon>Bacteria</taxon>
        <taxon>Bacillati</taxon>
        <taxon>Actinomycetota</taxon>
        <taxon>Actinomycetes</taxon>
        <taxon>Streptosporangiales</taxon>
        <taxon>Thermomonosporaceae</taxon>
        <taxon>Actinomadura</taxon>
    </lineage>
</organism>
<dbReference type="Proteomes" id="UP000572680">
    <property type="component" value="Unassembled WGS sequence"/>
</dbReference>
<evidence type="ECO:0000259" key="5">
    <source>
        <dbReference type="PROSITE" id="PS50977"/>
    </source>
</evidence>
<reference evidence="6 7" key="1">
    <citation type="submission" date="2020-08" db="EMBL/GenBank/DDBJ databases">
        <title>Genomic Encyclopedia of Type Strains, Phase IV (KMG-IV): sequencing the most valuable type-strain genomes for metagenomic binning, comparative biology and taxonomic classification.</title>
        <authorList>
            <person name="Goeker M."/>
        </authorList>
    </citation>
    <scope>NUCLEOTIDE SEQUENCE [LARGE SCALE GENOMIC DNA]</scope>
    <source>
        <strain evidence="6 7">DSM 44197</strain>
    </source>
</reference>
<evidence type="ECO:0000256" key="2">
    <source>
        <dbReference type="ARBA" id="ARBA00023125"/>
    </source>
</evidence>
<feature type="domain" description="HTH tetR-type" evidence="5">
    <location>
        <begin position="6"/>
        <end position="65"/>
    </location>
</feature>
<accession>A0A7W3LWU9</accession>
<keyword evidence="2 4" id="KW-0238">DNA-binding</keyword>
<dbReference type="InterPro" id="IPR049445">
    <property type="entry name" value="TetR_SbtR-like_C"/>
</dbReference>
<dbReference type="SUPFAM" id="SSF46689">
    <property type="entry name" value="Homeodomain-like"/>
    <property type="match status" value="1"/>
</dbReference>
<dbReference type="Pfam" id="PF21597">
    <property type="entry name" value="TetR_C_43"/>
    <property type="match status" value="1"/>
</dbReference>
<comment type="caution">
    <text evidence="6">The sequence shown here is derived from an EMBL/GenBank/DDBJ whole genome shotgun (WGS) entry which is preliminary data.</text>
</comment>
<gene>
    <name evidence="6" type="ORF">HNR61_007456</name>
</gene>
<evidence type="ECO:0000256" key="4">
    <source>
        <dbReference type="PROSITE-ProRule" id="PRU00335"/>
    </source>
</evidence>
<dbReference type="InterPro" id="IPR036271">
    <property type="entry name" value="Tet_transcr_reg_TetR-rel_C_sf"/>
</dbReference>
<dbReference type="Pfam" id="PF00440">
    <property type="entry name" value="TetR_N"/>
    <property type="match status" value="1"/>
</dbReference>
<keyword evidence="3" id="KW-0804">Transcription</keyword>
<dbReference type="PANTHER" id="PTHR30055">
    <property type="entry name" value="HTH-TYPE TRANSCRIPTIONAL REGULATOR RUTR"/>
    <property type="match status" value="1"/>
</dbReference>
<dbReference type="SUPFAM" id="SSF48498">
    <property type="entry name" value="Tetracyclin repressor-like, C-terminal domain"/>
    <property type="match status" value="1"/>
</dbReference>
<proteinExistence type="predicted"/>
<keyword evidence="1" id="KW-0805">Transcription regulation</keyword>
<evidence type="ECO:0000313" key="6">
    <source>
        <dbReference type="EMBL" id="MBA8955774.1"/>
    </source>
</evidence>
<dbReference type="PANTHER" id="PTHR30055:SF234">
    <property type="entry name" value="HTH-TYPE TRANSCRIPTIONAL REGULATOR BETI"/>
    <property type="match status" value="1"/>
</dbReference>
<dbReference type="InterPro" id="IPR009057">
    <property type="entry name" value="Homeodomain-like_sf"/>
</dbReference>
<dbReference type="InterPro" id="IPR050109">
    <property type="entry name" value="HTH-type_TetR-like_transc_reg"/>
</dbReference>
<dbReference type="GO" id="GO:0000976">
    <property type="term" value="F:transcription cis-regulatory region binding"/>
    <property type="evidence" value="ECO:0007669"/>
    <property type="project" value="TreeGrafter"/>
</dbReference>
<evidence type="ECO:0000256" key="1">
    <source>
        <dbReference type="ARBA" id="ARBA00023015"/>
    </source>
</evidence>